<dbReference type="InterPro" id="IPR000277">
    <property type="entry name" value="Cys/Met-Metab_PyrdxlP-dep_enz"/>
</dbReference>
<evidence type="ECO:0000256" key="8">
    <source>
        <dbReference type="RuleBase" id="RU362118"/>
    </source>
</evidence>
<dbReference type="GO" id="GO:0016846">
    <property type="term" value="F:carbon-sulfur lyase activity"/>
    <property type="evidence" value="ECO:0007669"/>
    <property type="project" value="TreeGrafter"/>
</dbReference>
<evidence type="ECO:0000256" key="4">
    <source>
        <dbReference type="ARBA" id="ARBA00093222"/>
    </source>
</evidence>
<dbReference type="Pfam" id="PF01053">
    <property type="entry name" value="Cys_Met_Meta_PP"/>
    <property type="match status" value="1"/>
</dbReference>
<comment type="catalytic activity">
    <reaction evidence="5">
        <text>O-phospho-L-homoserine + L-cysteine = L,L-cystathionine + phosphate</text>
        <dbReference type="Rhea" id="RHEA:80891"/>
        <dbReference type="ChEBI" id="CHEBI:35235"/>
        <dbReference type="ChEBI" id="CHEBI:43474"/>
        <dbReference type="ChEBI" id="CHEBI:57590"/>
        <dbReference type="ChEBI" id="CHEBI:58161"/>
        <dbReference type="EC" id="2.5.1.160"/>
    </reaction>
</comment>
<dbReference type="InterPro" id="IPR015421">
    <property type="entry name" value="PyrdxlP-dep_Trfase_major"/>
</dbReference>
<evidence type="ECO:0000256" key="1">
    <source>
        <dbReference type="ARBA" id="ARBA00001933"/>
    </source>
</evidence>
<evidence type="ECO:0000256" key="7">
    <source>
        <dbReference type="PIRSR" id="PIRSR001434-2"/>
    </source>
</evidence>
<evidence type="ECO:0000256" key="5">
    <source>
        <dbReference type="ARBA" id="ARBA00093261"/>
    </source>
</evidence>
<accession>A0A7S3DA73</accession>
<dbReference type="PIRSF" id="PIRSF001434">
    <property type="entry name" value="CGS"/>
    <property type="match status" value="1"/>
</dbReference>
<evidence type="ECO:0000256" key="2">
    <source>
        <dbReference type="ARBA" id="ARBA00022898"/>
    </source>
</evidence>
<name>A0A7S3DA73_9EUKA</name>
<sequence>MDSFETRCVKHKEVEGRVTSLSTPIFASSTFQLDSIEHGDLLCNTGGDFVSAGSSNYLYSRLRNPTVDVAENSITQIEGGHGTVLFGSGMAAISSTLLAFLKAGDTIIMPYCSYGGTNEVSTYLLEKRLGVNVVRVDARTPTSYIEAAKSHPGVRVLYGELISNPRADLLDMEAFVLAASTLKDVVTIVDNTFATAYNKALIPEYGVDVVINSCTKYYGGHSDILAGSVTCKKEEHTTAVRECRTITGSCASPFDAFLLLRGLKTLHLRMQRHNENALRIAQFLSSHPKVEHVYYPALESSPQFETFSKMGLKGAGGVLAFELCGGLEAGKVLCESVQLIHLAVSLGSVESLIEHPATTTHSMLAQDVREAAGVTDGLVRLAVGVENVEDLVRDLENALSNV</sequence>
<dbReference type="InterPro" id="IPR015422">
    <property type="entry name" value="PyrdxlP-dep_Trfase_small"/>
</dbReference>
<dbReference type="GO" id="GO:0030170">
    <property type="term" value="F:pyridoxal phosphate binding"/>
    <property type="evidence" value="ECO:0007669"/>
    <property type="project" value="InterPro"/>
</dbReference>
<feature type="modified residue" description="N6-(pyridoxal phosphate)lysine" evidence="7">
    <location>
        <position position="216"/>
    </location>
</feature>
<evidence type="ECO:0000313" key="9">
    <source>
        <dbReference type="EMBL" id="CAE0250851.1"/>
    </source>
</evidence>
<comment type="similarity">
    <text evidence="8">Belongs to the trans-sulfuration enzymes family.</text>
</comment>
<dbReference type="FunFam" id="3.90.1150.10:FF:000033">
    <property type="entry name" value="Cystathionine gamma-synthase"/>
    <property type="match status" value="1"/>
</dbReference>
<dbReference type="CDD" id="cd00614">
    <property type="entry name" value="CGS_like"/>
    <property type="match status" value="1"/>
</dbReference>
<proteinExistence type="inferred from homology"/>
<evidence type="ECO:0000256" key="3">
    <source>
        <dbReference type="ARBA" id="ARBA00060510"/>
    </source>
</evidence>
<comment type="catalytic activity">
    <reaction evidence="4">
        <text>O-succinyl-L-homoserine + L-cysteine = L,L-cystathionine + succinate + H(+)</text>
        <dbReference type="Rhea" id="RHEA:20397"/>
        <dbReference type="ChEBI" id="CHEBI:15378"/>
        <dbReference type="ChEBI" id="CHEBI:30031"/>
        <dbReference type="ChEBI" id="CHEBI:35235"/>
        <dbReference type="ChEBI" id="CHEBI:57661"/>
        <dbReference type="ChEBI" id="CHEBI:58161"/>
    </reaction>
</comment>
<reference evidence="9" key="1">
    <citation type="submission" date="2021-01" db="EMBL/GenBank/DDBJ databases">
        <authorList>
            <person name="Corre E."/>
            <person name="Pelletier E."/>
            <person name="Niang G."/>
            <person name="Scheremetjew M."/>
            <person name="Finn R."/>
            <person name="Kale V."/>
            <person name="Holt S."/>
            <person name="Cochrane G."/>
            <person name="Meng A."/>
            <person name="Brown T."/>
            <person name="Cohen L."/>
        </authorList>
    </citation>
    <scope>NUCLEOTIDE SEQUENCE</scope>
    <source>
        <strain evidence="9">NIES-2562</strain>
    </source>
</reference>
<dbReference type="FunFam" id="3.40.640.10:FF:000046">
    <property type="entry name" value="Cystathionine gamma-lyase"/>
    <property type="match status" value="1"/>
</dbReference>
<dbReference type="GO" id="GO:0009086">
    <property type="term" value="P:methionine biosynthetic process"/>
    <property type="evidence" value="ECO:0007669"/>
    <property type="project" value="UniProtKB-ARBA"/>
</dbReference>
<dbReference type="EMBL" id="HBIB01020160">
    <property type="protein sequence ID" value="CAE0250851.1"/>
    <property type="molecule type" value="Transcribed_RNA"/>
</dbReference>
<dbReference type="Gene3D" id="3.40.640.10">
    <property type="entry name" value="Type I PLP-dependent aspartate aminotransferase-like (Major domain)"/>
    <property type="match status" value="1"/>
</dbReference>
<dbReference type="AlphaFoldDB" id="A0A7S3DA73"/>
<comment type="pathway">
    <text evidence="3">Amino-acid biosynthesis; L-methionine biosynthesis via de novo pathway; L-cystathionine from O-succinyl-L-homoserine: step 1/1.</text>
</comment>
<dbReference type="SUPFAM" id="SSF53383">
    <property type="entry name" value="PLP-dependent transferases"/>
    <property type="match status" value="1"/>
</dbReference>
<organism evidence="9">
    <name type="scientific">Palpitomonas bilix</name>
    <dbReference type="NCBI Taxonomy" id="652834"/>
    <lineage>
        <taxon>Eukaryota</taxon>
        <taxon>Eukaryota incertae sedis</taxon>
    </lineage>
</organism>
<dbReference type="PANTHER" id="PTHR11808:SF80">
    <property type="entry name" value="CYSTATHIONINE GAMMA-LYASE"/>
    <property type="match status" value="1"/>
</dbReference>
<dbReference type="GO" id="GO:0019346">
    <property type="term" value="P:transsulfuration"/>
    <property type="evidence" value="ECO:0007669"/>
    <property type="project" value="InterPro"/>
</dbReference>
<keyword evidence="2 7" id="KW-0663">Pyridoxal phosphate</keyword>
<dbReference type="EC" id="2.5.1.160" evidence="6"/>
<gene>
    <name evidence="9" type="ORF">PBIL07802_LOCUS13056</name>
</gene>
<comment type="cofactor">
    <cofactor evidence="1 8">
        <name>pyridoxal 5'-phosphate</name>
        <dbReference type="ChEBI" id="CHEBI:597326"/>
    </cofactor>
</comment>
<dbReference type="Gene3D" id="3.90.1150.10">
    <property type="entry name" value="Aspartate Aminotransferase, domain 1"/>
    <property type="match status" value="1"/>
</dbReference>
<dbReference type="GO" id="GO:0005737">
    <property type="term" value="C:cytoplasm"/>
    <property type="evidence" value="ECO:0007669"/>
    <property type="project" value="TreeGrafter"/>
</dbReference>
<protein>
    <recommendedName>
        <fullName evidence="6">plant cystathionine gamma-synthase</fullName>
        <ecNumber evidence="6">2.5.1.160</ecNumber>
    </recommendedName>
</protein>
<evidence type="ECO:0000256" key="6">
    <source>
        <dbReference type="ARBA" id="ARBA00093596"/>
    </source>
</evidence>
<dbReference type="InterPro" id="IPR015424">
    <property type="entry name" value="PyrdxlP-dep_Trfase"/>
</dbReference>
<dbReference type="PANTHER" id="PTHR11808">
    <property type="entry name" value="TRANS-SULFURATION ENZYME FAMILY MEMBER"/>
    <property type="match status" value="1"/>
</dbReference>